<evidence type="ECO:0000256" key="5">
    <source>
        <dbReference type="PIRSR" id="PIRSR606710-2"/>
    </source>
</evidence>
<dbReference type="Gene3D" id="2.60.120.200">
    <property type="match status" value="1"/>
</dbReference>
<dbReference type="Gene3D" id="2.115.10.20">
    <property type="entry name" value="Glycosyl hydrolase domain, family 43"/>
    <property type="match status" value="1"/>
</dbReference>
<name>A0A7G5C4F4_9BACL</name>
<comment type="similarity">
    <text evidence="1 6">Belongs to the glycosyl hydrolase 43 family.</text>
</comment>
<dbReference type="Pfam" id="PF04616">
    <property type="entry name" value="Glyco_hydro_43"/>
    <property type="match status" value="1"/>
</dbReference>
<evidence type="ECO:0000256" key="1">
    <source>
        <dbReference type="ARBA" id="ARBA00009865"/>
    </source>
</evidence>
<feature type="active site" description="Proton acceptor" evidence="4">
    <location>
        <position position="32"/>
    </location>
</feature>
<dbReference type="EMBL" id="CP041969">
    <property type="protein sequence ID" value="QMV44088.1"/>
    <property type="molecule type" value="Genomic_DNA"/>
</dbReference>
<dbReference type="SUPFAM" id="SSF49899">
    <property type="entry name" value="Concanavalin A-like lectins/glucanases"/>
    <property type="match status" value="1"/>
</dbReference>
<dbReference type="Pfam" id="PF17851">
    <property type="entry name" value="GH43_C2"/>
    <property type="match status" value="1"/>
</dbReference>
<dbReference type="PANTHER" id="PTHR42812">
    <property type="entry name" value="BETA-XYLOSIDASE"/>
    <property type="match status" value="1"/>
</dbReference>
<dbReference type="GO" id="GO:0004553">
    <property type="term" value="F:hydrolase activity, hydrolyzing O-glycosyl compounds"/>
    <property type="evidence" value="ECO:0007669"/>
    <property type="project" value="InterPro"/>
</dbReference>
<evidence type="ECO:0000256" key="3">
    <source>
        <dbReference type="ARBA" id="ARBA00023295"/>
    </source>
</evidence>
<dbReference type="InterPro" id="IPR006710">
    <property type="entry name" value="Glyco_hydro_43"/>
</dbReference>
<keyword evidence="3 6" id="KW-0326">Glycosidase</keyword>
<reference evidence="8 9" key="1">
    <citation type="submission" date="2019-07" db="EMBL/GenBank/DDBJ databases">
        <authorList>
            <person name="Kim J.K."/>
            <person name="Cheong H.-M."/>
            <person name="Choi Y."/>
            <person name="Hwang K.J."/>
            <person name="Lee S."/>
            <person name="Choi C."/>
        </authorList>
    </citation>
    <scope>NUCLEOTIDE SEQUENCE [LARGE SCALE GENOMIC DNA]</scope>
    <source>
        <strain evidence="8 9">KS 22</strain>
    </source>
</reference>
<evidence type="ECO:0000256" key="4">
    <source>
        <dbReference type="PIRSR" id="PIRSR606710-1"/>
    </source>
</evidence>
<evidence type="ECO:0000256" key="2">
    <source>
        <dbReference type="ARBA" id="ARBA00022801"/>
    </source>
</evidence>
<sequence length="524" mass="58174">MSNLSTQPARPWQADTEDGCYRNPILFADYSDPDVIRVGEDFYMISSSFNSTPGLPVLHSKDLVNWTIIGHAVDTLPSDYDYDRVRHADGIWAPSLRYHDGKFWIYVSMPDEGVFMTNASDPSGPWSPLHLVKEVKGWIDPCPLWDDDGNAYLVHGFAMSRSGIKSKLQICAMSADGRELLDDGRIVYDGTVDNPTIEGPKLYKRNGFYYIFAPAGGVETGWQLVLRAKDIRGPYEWKNVLHQGNTEINGPHQGGYVELESGESWFLHFQDREAYGRIVHLQPMSWVDDWPLMGVDTNGDGIGEPVLRYRKPDVGAVWPVAVPQADDDFEGSELGLQWQWQANRKPEWHSLEARPGWLRLYGVPVPGYGTLFDAPNVLCQKFAAPIFTATVKLSIPVDRSGFRAGLTVLGHSFRSMSFYCGEQGISLALTAGNGKKGEVSNESIVMEIPVDGVATDWLLRVRVSEGAKCTFQYSNDSGATFLPLGYEFAASAGGWVGAKIGLFCLALNGAPKDGYADFDWIKFE</sequence>
<dbReference type="PANTHER" id="PTHR42812:SF12">
    <property type="entry name" value="BETA-XYLOSIDASE-RELATED"/>
    <property type="match status" value="1"/>
</dbReference>
<keyword evidence="2 6" id="KW-0378">Hydrolase</keyword>
<dbReference type="Proteomes" id="UP000515679">
    <property type="component" value="Chromosome"/>
</dbReference>
<dbReference type="InterPro" id="IPR051795">
    <property type="entry name" value="Glycosyl_Hydrlase_43"/>
</dbReference>
<dbReference type="KEGG" id="cchl:FPL14_25155"/>
<accession>A0A7G5C4F4</accession>
<feature type="active site" description="Proton donor" evidence="4">
    <location>
        <position position="198"/>
    </location>
</feature>
<dbReference type="SUPFAM" id="SSF75005">
    <property type="entry name" value="Arabinanase/levansucrase/invertase"/>
    <property type="match status" value="1"/>
</dbReference>
<evidence type="ECO:0000256" key="6">
    <source>
        <dbReference type="RuleBase" id="RU361187"/>
    </source>
</evidence>
<dbReference type="InterPro" id="IPR041542">
    <property type="entry name" value="GH43_C2"/>
</dbReference>
<feature type="domain" description="Beta-xylosidase C-terminal Concanavalin A-like" evidence="7">
    <location>
        <begin position="327"/>
        <end position="524"/>
    </location>
</feature>
<evidence type="ECO:0000313" key="9">
    <source>
        <dbReference type="Proteomes" id="UP000515679"/>
    </source>
</evidence>
<dbReference type="CDD" id="cd09001">
    <property type="entry name" value="GH43_FsAxh1-like"/>
    <property type="match status" value="1"/>
</dbReference>
<dbReference type="InterPro" id="IPR023296">
    <property type="entry name" value="Glyco_hydro_beta-prop_sf"/>
</dbReference>
<evidence type="ECO:0000259" key="7">
    <source>
        <dbReference type="Pfam" id="PF17851"/>
    </source>
</evidence>
<dbReference type="RefSeq" id="WP_182300321.1">
    <property type="nucleotide sequence ID" value="NZ_CP041969.1"/>
</dbReference>
<evidence type="ECO:0000313" key="8">
    <source>
        <dbReference type="EMBL" id="QMV44088.1"/>
    </source>
</evidence>
<dbReference type="InterPro" id="IPR013320">
    <property type="entry name" value="ConA-like_dom_sf"/>
</dbReference>
<gene>
    <name evidence="8" type="ORF">FPL14_25155</name>
</gene>
<dbReference type="AlphaFoldDB" id="A0A7G5C4F4"/>
<organism evidence="8 9">
    <name type="scientific">Cohnella cholangitidis</name>
    <dbReference type="NCBI Taxonomy" id="2598458"/>
    <lineage>
        <taxon>Bacteria</taxon>
        <taxon>Bacillati</taxon>
        <taxon>Bacillota</taxon>
        <taxon>Bacilli</taxon>
        <taxon>Bacillales</taxon>
        <taxon>Paenibacillaceae</taxon>
        <taxon>Cohnella</taxon>
    </lineage>
</organism>
<proteinExistence type="inferred from homology"/>
<protein>
    <submittedName>
        <fullName evidence="8">Glycosyl hydrolase 43 family protein</fullName>
    </submittedName>
</protein>
<dbReference type="GO" id="GO:0005975">
    <property type="term" value="P:carbohydrate metabolic process"/>
    <property type="evidence" value="ECO:0007669"/>
    <property type="project" value="InterPro"/>
</dbReference>
<keyword evidence="9" id="KW-1185">Reference proteome</keyword>
<feature type="site" description="Important for catalytic activity, responsible for pKa modulation of the active site Glu and correct orientation of both the proton donor and substrate" evidence="5">
    <location>
        <position position="140"/>
    </location>
</feature>